<evidence type="ECO:0000313" key="2">
    <source>
        <dbReference type="EMBL" id="PNG27003.1"/>
    </source>
</evidence>
<gene>
    <name evidence="2" type="ORF">CR492_04685</name>
</gene>
<feature type="compositionally biased region" description="Polar residues" evidence="1">
    <location>
        <begin position="118"/>
        <end position="146"/>
    </location>
</feature>
<evidence type="ECO:0000313" key="3">
    <source>
        <dbReference type="Proteomes" id="UP000236286"/>
    </source>
</evidence>
<protein>
    <recommendedName>
        <fullName evidence="4">Tail tube GTA-gp10-like protein</fullName>
    </recommendedName>
</protein>
<dbReference type="AlphaFoldDB" id="A0A2J7TJQ8"/>
<dbReference type="InterPro" id="IPR021791">
    <property type="entry name" value="Phage_TAC_11"/>
</dbReference>
<feature type="region of interest" description="Disordered" evidence="1">
    <location>
        <begin position="111"/>
        <end position="146"/>
    </location>
</feature>
<evidence type="ECO:0000256" key="1">
    <source>
        <dbReference type="SAM" id="MobiDB-lite"/>
    </source>
</evidence>
<comment type="caution">
    <text evidence="2">The sequence shown here is derived from an EMBL/GenBank/DDBJ whole genome shotgun (WGS) entry which is preliminary data.</text>
</comment>
<dbReference type="OrthoDB" id="7509188at2"/>
<proteinExistence type="predicted"/>
<accession>A0A2J7TJQ8</accession>
<dbReference type="EMBL" id="PDZR01000003">
    <property type="protein sequence ID" value="PNG27003.1"/>
    <property type="molecule type" value="Genomic_DNA"/>
</dbReference>
<name>A0A2J7TJQ8_METSI</name>
<reference evidence="2 3" key="1">
    <citation type="submission" date="2017-10" db="EMBL/GenBank/DDBJ databases">
        <title>Genome announcement of Methylocella silvestris TVC from permafrost.</title>
        <authorList>
            <person name="Wang J."/>
            <person name="Geng K."/>
            <person name="Ul-Haque F."/>
            <person name="Crombie A.T."/>
            <person name="Street L.E."/>
            <person name="Wookey P.A."/>
            <person name="Murrell J.C."/>
            <person name="Pratscher J."/>
        </authorList>
    </citation>
    <scope>NUCLEOTIDE SEQUENCE [LARGE SCALE GENOMIC DNA]</scope>
    <source>
        <strain evidence="2 3">TVC</strain>
    </source>
</reference>
<dbReference type="Pfam" id="PF11836">
    <property type="entry name" value="Phage_TAC_11"/>
    <property type="match status" value="1"/>
</dbReference>
<organism evidence="2 3">
    <name type="scientific">Methylocella silvestris</name>
    <dbReference type="NCBI Taxonomy" id="199596"/>
    <lineage>
        <taxon>Bacteria</taxon>
        <taxon>Pseudomonadati</taxon>
        <taxon>Pseudomonadota</taxon>
        <taxon>Alphaproteobacteria</taxon>
        <taxon>Hyphomicrobiales</taxon>
        <taxon>Beijerinckiaceae</taxon>
        <taxon>Methylocella</taxon>
    </lineage>
</organism>
<evidence type="ECO:0008006" key="4">
    <source>
        <dbReference type="Google" id="ProtNLM"/>
    </source>
</evidence>
<sequence length="146" mass="16013">MDGQSMSEEALSTAVYRTLGGRDYRFQLRLGEMRELERLCNAGIGAIWRRMAMLEFRVDDLRETIRLGLIGGGTPEPEAEAIVRFSIDARPVNDYFDLALAIIKAMFEGVRPKKPDGTDQSGVPETSAPSMSSAAPQDSAPDKSTT</sequence>
<dbReference type="Proteomes" id="UP000236286">
    <property type="component" value="Unassembled WGS sequence"/>
</dbReference>